<dbReference type="EMBL" id="KN822945">
    <property type="protein sequence ID" value="KIO33937.1"/>
    <property type="molecule type" value="Genomic_DNA"/>
</dbReference>
<dbReference type="Gene3D" id="3.40.50.150">
    <property type="entry name" value="Vaccinia Virus protein VP39"/>
    <property type="match status" value="1"/>
</dbReference>
<dbReference type="PANTHER" id="PTHR43591:SF24">
    <property type="entry name" value="2-METHOXY-6-POLYPRENYL-1,4-BENZOQUINOL METHYLASE, MITOCHONDRIAL"/>
    <property type="match status" value="1"/>
</dbReference>
<dbReference type="CDD" id="cd02440">
    <property type="entry name" value="AdoMet_MTases"/>
    <property type="match status" value="1"/>
</dbReference>
<dbReference type="AlphaFoldDB" id="A0A0C3MJQ4"/>
<dbReference type="Pfam" id="PF13489">
    <property type="entry name" value="Methyltransf_23"/>
    <property type="match status" value="1"/>
</dbReference>
<dbReference type="SUPFAM" id="SSF53335">
    <property type="entry name" value="S-adenosyl-L-methionine-dependent methyltransferases"/>
    <property type="match status" value="1"/>
</dbReference>
<gene>
    <name evidence="2" type="ORF">M407DRAFT_165838</name>
</gene>
<proteinExistence type="predicted"/>
<dbReference type="PANTHER" id="PTHR43591">
    <property type="entry name" value="METHYLTRANSFERASE"/>
    <property type="match status" value="1"/>
</dbReference>
<feature type="compositionally biased region" description="Polar residues" evidence="1">
    <location>
        <begin position="1"/>
        <end position="14"/>
    </location>
</feature>
<sequence length="378" mass="41752">MSPTAATASPQTPGHTLPHEHNRSGASTPSRPLRPVHGRGFSVQLTGYDKHLPGDDLEQLRLDIQHNAVRLNLGGLFTCPELVRAALAPRDDRRPTVLDIGTGSGAWAVDMSKEFPHCDVVGMDLVEPKAGQSGNGLPSNCQLDVGDANTYVNLQPEASFDVIHKRSAEPGISDFHGFLYDCARTLRPGGVLLLATGSPQIYDRQRNPFPVVDEGETGFTHTQRTFGAVYEASLKTGNYNVHHAFLWDDWIRDNPNFEHIEARFDYVPLGEYELDMPAAKKEAAHKMRVAFSQILNSFKPMLVLGGMDQDTADAWVQASIEELSHPETFPEGYVRWRYTTAIRKDTPFIARTDPSAPVDHSKLRIVVPKTSGAPFFSD</sequence>
<reference evidence="3" key="2">
    <citation type="submission" date="2015-01" db="EMBL/GenBank/DDBJ databases">
        <title>Evolutionary Origins and Diversification of the Mycorrhizal Mutualists.</title>
        <authorList>
            <consortium name="DOE Joint Genome Institute"/>
            <consortium name="Mycorrhizal Genomics Consortium"/>
            <person name="Kohler A."/>
            <person name="Kuo A."/>
            <person name="Nagy L.G."/>
            <person name="Floudas D."/>
            <person name="Copeland A."/>
            <person name="Barry K.W."/>
            <person name="Cichocki N."/>
            <person name="Veneault-Fourrey C."/>
            <person name="LaButti K."/>
            <person name="Lindquist E.A."/>
            <person name="Lipzen A."/>
            <person name="Lundell T."/>
            <person name="Morin E."/>
            <person name="Murat C."/>
            <person name="Riley R."/>
            <person name="Ohm R."/>
            <person name="Sun H."/>
            <person name="Tunlid A."/>
            <person name="Henrissat B."/>
            <person name="Grigoriev I.V."/>
            <person name="Hibbett D.S."/>
            <person name="Martin F."/>
        </authorList>
    </citation>
    <scope>NUCLEOTIDE SEQUENCE [LARGE SCALE GENOMIC DNA]</scope>
    <source>
        <strain evidence="3">MUT 4182</strain>
    </source>
</reference>
<feature type="region of interest" description="Disordered" evidence="1">
    <location>
        <begin position="1"/>
        <end position="39"/>
    </location>
</feature>
<organism evidence="2 3">
    <name type="scientific">Tulasnella calospora MUT 4182</name>
    <dbReference type="NCBI Taxonomy" id="1051891"/>
    <lineage>
        <taxon>Eukaryota</taxon>
        <taxon>Fungi</taxon>
        <taxon>Dikarya</taxon>
        <taxon>Basidiomycota</taxon>
        <taxon>Agaricomycotina</taxon>
        <taxon>Agaricomycetes</taxon>
        <taxon>Cantharellales</taxon>
        <taxon>Tulasnellaceae</taxon>
        <taxon>Tulasnella</taxon>
    </lineage>
</organism>
<dbReference type="GO" id="GO:0008168">
    <property type="term" value="F:methyltransferase activity"/>
    <property type="evidence" value="ECO:0007669"/>
    <property type="project" value="TreeGrafter"/>
</dbReference>
<dbReference type="HOGENOM" id="CLU_010595_5_2_1"/>
<evidence type="ECO:0000313" key="3">
    <source>
        <dbReference type="Proteomes" id="UP000054248"/>
    </source>
</evidence>
<dbReference type="OrthoDB" id="2013972at2759"/>
<name>A0A0C3MJQ4_9AGAM</name>
<protein>
    <recommendedName>
        <fullName evidence="4">Methyltransferase domain-containing protein</fullName>
    </recommendedName>
</protein>
<evidence type="ECO:0008006" key="4">
    <source>
        <dbReference type="Google" id="ProtNLM"/>
    </source>
</evidence>
<accession>A0A0C3MJQ4</accession>
<evidence type="ECO:0000313" key="2">
    <source>
        <dbReference type="EMBL" id="KIO33937.1"/>
    </source>
</evidence>
<dbReference type="InterPro" id="IPR029063">
    <property type="entry name" value="SAM-dependent_MTases_sf"/>
</dbReference>
<dbReference type="Proteomes" id="UP000054248">
    <property type="component" value="Unassembled WGS sequence"/>
</dbReference>
<keyword evidence="3" id="KW-1185">Reference proteome</keyword>
<reference evidence="2 3" key="1">
    <citation type="submission" date="2014-04" db="EMBL/GenBank/DDBJ databases">
        <authorList>
            <consortium name="DOE Joint Genome Institute"/>
            <person name="Kuo A."/>
            <person name="Girlanda M."/>
            <person name="Perotto S."/>
            <person name="Kohler A."/>
            <person name="Nagy L.G."/>
            <person name="Floudas D."/>
            <person name="Copeland A."/>
            <person name="Barry K.W."/>
            <person name="Cichocki N."/>
            <person name="Veneault-Fourrey C."/>
            <person name="LaButti K."/>
            <person name="Lindquist E.A."/>
            <person name="Lipzen A."/>
            <person name="Lundell T."/>
            <person name="Morin E."/>
            <person name="Murat C."/>
            <person name="Sun H."/>
            <person name="Tunlid A."/>
            <person name="Henrissat B."/>
            <person name="Grigoriev I.V."/>
            <person name="Hibbett D.S."/>
            <person name="Martin F."/>
            <person name="Nordberg H.P."/>
            <person name="Cantor M.N."/>
            <person name="Hua S.X."/>
        </authorList>
    </citation>
    <scope>NUCLEOTIDE SEQUENCE [LARGE SCALE GENOMIC DNA]</scope>
    <source>
        <strain evidence="2 3">MUT 4182</strain>
    </source>
</reference>
<evidence type="ECO:0000256" key="1">
    <source>
        <dbReference type="SAM" id="MobiDB-lite"/>
    </source>
</evidence>